<gene>
    <name evidence="1" type="ORF">ARMGADRAFT_539356</name>
</gene>
<reference evidence="2" key="1">
    <citation type="journal article" date="2017" name="Nat. Ecol. Evol.">
        <title>Genome expansion and lineage-specific genetic innovations in the forest pathogenic fungi Armillaria.</title>
        <authorList>
            <person name="Sipos G."/>
            <person name="Prasanna A.N."/>
            <person name="Walter M.C."/>
            <person name="O'Connor E."/>
            <person name="Balint B."/>
            <person name="Krizsan K."/>
            <person name="Kiss B."/>
            <person name="Hess J."/>
            <person name="Varga T."/>
            <person name="Slot J."/>
            <person name="Riley R."/>
            <person name="Boka B."/>
            <person name="Rigling D."/>
            <person name="Barry K."/>
            <person name="Lee J."/>
            <person name="Mihaltcheva S."/>
            <person name="LaButti K."/>
            <person name="Lipzen A."/>
            <person name="Waldron R."/>
            <person name="Moloney N.M."/>
            <person name="Sperisen C."/>
            <person name="Kredics L."/>
            <person name="Vagvoelgyi C."/>
            <person name="Patrignani A."/>
            <person name="Fitzpatrick D."/>
            <person name="Nagy I."/>
            <person name="Doyle S."/>
            <person name="Anderson J.B."/>
            <person name="Grigoriev I.V."/>
            <person name="Gueldener U."/>
            <person name="Muensterkoetter M."/>
            <person name="Nagy L.G."/>
        </authorList>
    </citation>
    <scope>NUCLEOTIDE SEQUENCE [LARGE SCALE GENOMIC DNA]</scope>
    <source>
        <strain evidence="2">Ar21-2</strain>
    </source>
</reference>
<dbReference type="AlphaFoldDB" id="A0A2H3CTA3"/>
<protein>
    <submittedName>
        <fullName evidence="1">Uncharacterized protein</fullName>
    </submittedName>
</protein>
<accession>A0A2H3CTA3</accession>
<keyword evidence="2" id="KW-1185">Reference proteome</keyword>
<dbReference type="EMBL" id="KZ293685">
    <property type="protein sequence ID" value="PBK86255.1"/>
    <property type="molecule type" value="Genomic_DNA"/>
</dbReference>
<dbReference type="InParanoid" id="A0A2H3CTA3"/>
<proteinExistence type="predicted"/>
<name>A0A2H3CTA3_ARMGA</name>
<sequence>MSQDRKRDRECVTKFALEKEEGYAKEIFVLCRSHLSSSTLLQHWLVSRAGKAPALGYVINIEWTRAIPPRQTHPESHHFRNTQLRILLGAIPSWTSHSCAQK</sequence>
<evidence type="ECO:0000313" key="1">
    <source>
        <dbReference type="EMBL" id="PBK86255.1"/>
    </source>
</evidence>
<evidence type="ECO:0000313" key="2">
    <source>
        <dbReference type="Proteomes" id="UP000217790"/>
    </source>
</evidence>
<organism evidence="1 2">
    <name type="scientific">Armillaria gallica</name>
    <name type="common">Bulbous honey fungus</name>
    <name type="synonym">Armillaria bulbosa</name>
    <dbReference type="NCBI Taxonomy" id="47427"/>
    <lineage>
        <taxon>Eukaryota</taxon>
        <taxon>Fungi</taxon>
        <taxon>Dikarya</taxon>
        <taxon>Basidiomycota</taxon>
        <taxon>Agaricomycotina</taxon>
        <taxon>Agaricomycetes</taxon>
        <taxon>Agaricomycetidae</taxon>
        <taxon>Agaricales</taxon>
        <taxon>Marasmiineae</taxon>
        <taxon>Physalacriaceae</taxon>
        <taxon>Armillaria</taxon>
    </lineage>
</organism>
<dbReference type="Proteomes" id="UP000217790">
    <property type="component" value="Unassembled WGS sequence"/>
</dbReference>